<protein>
    <submittedName>
        <fullName evidence="2">Uncharacterized protein</fullName>
    </submittedName>
</protein>
<keyword evidence="1" id="KW-1133">Transmembrane helix</keyword>
<accession>A0A1G2SB64</accession>
<keyword evidence="1" id="KW-0472">Membrane</keyword>
<organism evidence="2 3">
    <name type="scientific">Candidatus Yonathbacteria bacterium RIFCSPHIGHO2_01_FULL_51_10</name>
    <dbReference type="NCBI Taxonomy" id="1802723"/>
    <lineage>
        <taxon>Bacteria</taxon>
        <taxon>Candidatus Yonathiibacteriota</taxon>
    </lineage>
</organism>
<name>A0A1G2SB64_9BACT</name>
<sequence length="128" mass="14458">MKTKNFDLLLILGVFMIASYILVTQAALNPNVNPQTAKMVIIISFSLFFLFLFREVNKRKKQNLLTSGSVQKSEEIKNQSRLAKMLIILGVVSVCFSVALIFVGSSWWSEFIVGIFAIFSGYLIKRNT</sequence>
<feature type="transmembrane region" description="Helical" evidence="1">
    <location>
        <begin position="107"/>
        <end position="124"/>
    </location>
</feature>
<gene>
    <name evidence="2" type="ORF">A2675_00505</name>
</gene>
<dbReference type="Proteomes" id="UP000176997">
    <property type="component" value="Unassembled WGS sequence"/>
</dbReference>
<comment type="caution">
    <text evidence="2">The sequence shown here is derived from an EMBL/GenBank/DDBJ whole genome shotgun (WGS) entry which is preliminary data.</text>
</comment>
<evidence type="ECO:0000256" key="1">
    <source>
        <dbReference type="SAM" id="Phobius"/>
    </source>
</evidence>
<dbReference type="EMBL" id="MHUS01000002">
    <property type="protein sequence ID" value="OHA82275.1"/>
    <property type="molecule type" value="Genomic_DNA"/>
</dbReference>
<evidence type="ECO:0000313" key="3">
    <source>
        <dbReference type="Proteomes" id="UP000176997"/>
    </source>
</evidence>
<evidence type="ECO:0000313" key="2">
    <source>
        <dbReference type="EMBL" id="OHA82275.1"/>
    </source>
</evidence>
<feature type="transmembrane region" description="Helical" evidence="1">
    <location>
        <begin position="36"/>
        <end position="53"/>
    </location>
</feature>
<keyword evidence="1" id="KW-0812">Transmembrane</keyword>
<reference evidence="2 3" key="1">
    <citation type="journal article" date="2016" name="Nat. Commun.">
        <title>Thousands of microbial genomes shed light on interconnected biogeochemical processes in an aquifer system.</title>
        <authorList>
            <person name="Anantharaman K."/>
            <person name="Brown C.T."/>
            <person name="Hug L.A."/>
            <person name="Sharon I."/>
            <person name="Castelle C.J."/>
            <person name="Probst A.J."/>
            <person name="Thomas B.C."/>
            <person name="Singh A."/>
            <person name="Wilkins M.J."/>
            <person name="Karaoz U."/>
            <person name="Brodie E.L."/>
            <person name="Williams K.H."/>
            <person name="Hubbard S.S."/>
            <person name="Banfield J.F."/>
        </authorList>
    </citation>
    <scope>NUCLEOTIDE SEQUENCE [LARGE SCALE GENOMIC DNA]</scope>
</reference>
<proteinExistence type="predicted"/>
<dbReference type="AlphaFoldDB" id="A0A1G2SB64"/>
<feature type="transmembrane region" description="Helical" evidence="1">
    <location>
        <begin position="82"/>
        <end position="101"/>
    </location>
</feature>